<evidence type="ECO:0000313" key="1">
    <source>
        <dbReference type="RefSeq" id="XP_059600235.1"/>
    </source>
</evidence>
<gene>
    <name evidence="1" type="ORF">An03g01730</name>
</gene>
<organism evidence="1">
    <name type="scientific">Aspergillus niger</name>
    <dbReference type="NCBI Taxonomy" id="5061"/>
    <lineage>
        <taxon>Eukaryota</taxon>
        <taxon>Fungi</taxon>
        <taxon>Dikarya</taxon>
        <taxon>Ascomycota</taxon>
        <taxon>Pezizomycotina</taxon>
        <taxon>Eurotiomycetes</taxon>
        <taxon>Eurotiomycetidae</taxon>
        <taxon>Eurotiales</taxon>
        <taxon>Aspergillaceae</taxon>
        <taxon>Aspergillus</taxon>
        <taxon>Aspergillus subgen. Circumdati</taxon>
    </lineage>
</organism>
<dbReference type="AlphaFoldDB" id="A0AAJ8BM67"/>
<reference evidence="1" key="1">
    <citation type="submission" date="2025-02" db="EMBL/GenBank/DDBJ databases">
        <authorList>
            <consortium name="NCBI Genome Project"/>
        </authorList>
    </citation>
    <scope>NUCLEOTIDE SEQUENCE</scope>
</reference>
<dbReference type="KEGG" id="ang:An03g01730"/>
<name>A0AAJ8BM67_ASPNG</name>
<accession>A0AAJ8BM67</accession>
<dbReference type="GeneID" id="84590637"/>
<dbReference type="VEuPathDB" id="FungiDB:An03g01730"/>
<protein>
    <submittedName>
        <fullName evidence="1">Uncharacterized protein</fullName>
    </submittedName>
</protein>
<proteinExistence type="predicted"/>
<reference evidence="1" key="2">
    <citation type="submission" date="2025-08" db="UniProtKB">
        <authorList>
            <consortium name="RefSeq"/>
        </authorList>
    </citation>
    <scope>IDENTIFICATION</scope>
</reference>
<sequence>MEEQNEHLPLKGVCADLHGDAYSDRRVTNENEKQEIAYRARWSLAPRARSVQVRYQDITIGMLHELTGLDAGKPSAGTVMLGGRGAIDFVNCSGTRRAAARAGERDAKELLVEMGGSQANGKELSIRRLIPEQQRLASLIPSRGSSAVLGVSPRPNQCGQSNLASWPTTRTPSRQCMPTVGQVCTQSTHSHTDSQYLRSTQCLTTYAKPKTSQGHETAQ</sequence>
<dbReference type="RefSeq" id="XP_059600235.1">
    <property type="nucleotide sequence ID" value="XM_059746929.1"/>
</dbReference>